<dbReference type="SUPFAM" id="SSF51905">
    <property type="entry name" value="FAD/NAD(P)-binding domain"/>
    <property type="match status" value="1"/>
</dbReference>
<feature type="domain" description="FAD-binding" evidence="5">
    <location>
        <begin position="8"/>
        <end position="178"/>
    </location>
</feature>
<dbReference type="OrthoDB" id="655030at2759"/>
<evidence type="ECO:0000256" key="2">
    <source>
        <dbReference type="ARBA" id="ARBA00022630"/>
    </source>
</evidence>
<comment type="similarity">
    <text evidence="1">Belongs to the paxM FAD-dependent monooxygenase family.</text>
</comment>
<feature type="domain" description="FAD-binding" evidence="5">
    <location>
        <begin position="271"/>
        <end position="360"/>
    </location>
</feature>
<dbReference type="Proteomes" id="UP000827284">
    <property type="component" value="Unassembled WGS sequence"/>
</dbReference>
<dbReference type="AlphaFoldDB" id="A0A9P3H8Y9"/>
<keyword evidence="3" id="KW-0274">FAD</keyword>
<sequence length="468" mass="52545">MTSHSSRLPVLVVGGGLGGLTMAILLERAGLNYLVFEKSSEVHALGSATNLGPNIQPLFEQLGLFEKLVAISKPSSKVDIFNERMEQIGAINYNEYLSKCGYESRTMSRPDLHRLLLDQVPDSKTLFGKKILRIEQDPEKVTVYCGDGSVYHGSLLIGSDGAYSKVRRSLYEQMEAQGIKVPKTDTQNLTAWHRSILGITDPLDPERYPVVKEPATRYISVIGDNKPNTWRCWTIPGNRICWRMDHHIASSSVAASFSSAPTSMNDPNSRAEWGTEESINSIPETWRSFPMPIGGTMGDLVDMTPPKVISRVVLEEKLYKTWFHGRVVLMGDACHKMLPNSGRGAVNAITDAIVLANALHDCQITHDQSLGNLKAAFKRYYKERYPQAVAELERSKRMARVVAGQTKFDIMVRKVFFALLPKSFKDNSYSAMLRYRPQVKYLPRIQDRGQHLPLSPQSSSSNYFCWRP</sequence>
<dbReference type="InterPro" id="IPR050562">
    <property type="entry name" value="FAD_mOase_fung"/>
</dbReference>
<reference evidence="6" key="2">
    <citation type="journal article" date="2022" name="Microbiol. Resour. Announc.">
        <title>Whole-Genome Sequence of Entomortierella parvispora E1425, a Mucoromycotan Fungus Associated with Burkholderiaceae-Related Endosymbiotic Bacteria.</title>
        <authorList>
            <person name="Herlambang A."/>
            <person name="Guo Y."/>
            <person name="Takashima Y."/>
            <person name="Narisawa K."/>
            <person name="Ohta H."/>
            <person name="Nishizawa T."/>
        </authorList>
    </citation>
    <scope>NUCLEOTIDE SEQUENCE</scope>
    <source>
        <strain evidence="6">E1425</strain>
    </source>
</reference>
<dbReference type="Pfam" id="PF01494">
    <property type="entry name" value="FAD_binding_3"/>
    <property type="match status" value="2"/>
</dbReference>
<accession>A0A9P3H8Y9</accession>
<dbReference type="PANTHER" id="PTHR47356">
    <property type="entry name" value="FAD-DEPENDENT MONOOXYGENASE ASQG-RELATED"/>
    <property type="match status" value="1"/>
</dbReference>
<dbReference type="GO" id="GO:0004497">
    <property type="term" value="F:monooxygenase activity"/>
    <property type="evidence" value="ECO:0007669"/>
    <property type="project" value="InterPro"/>
</dbReference>
<dbReference type="GO" id="GO:0071949">
    <property type="term" value="F:FAD binding"/>
    <property type="evidence" value="ECO:0007669"/>
    <property type="project" value="InterPro"/>
</dbReference>
<dbReference type="InterPro" id="IPR036188">
    <property type="entry name" value="FAD/NAD-bd_sf"/>
</dbReference>
<keyword evidence="4" id="KW-0560">Oxidoreductase</keyword>
<comment type="caution">
    <text evidence="6">The sequence shown here is derived from an EMBL/GenBank/DDBJ whole genome shotgun (WGS) entry which is preliminary data.</text>
</comment>
<evidence type="ECO:0000313" key="6">
    <source>
        <dbReference type="EMBL" id="GJJ72013.1"/>
    </source>
</evidence>
<keyword evidence="2" id="KW-0285">Flavoprotein</keyword>
<dbReference type="Gene3D" id="3.50.50.60">
    <property type="entry name" value="FAD/NAD(P)-binding domain"/>
    <property type="match status" value="1"/>
</dbReference>
<evidence type="ECO:0000259" key="5">
    <source>
        <dbReference type="Pfam" id="PF01494"/>
    </source>
</evidence>
<gene>
    <name evidence="6" type="ORF">EMPS_04370</name>
</gene>
<proteinExistence type="inferred from homology"/>
<dbReference type="PRINTS" id="PR00420">
    <property type="entry name" value="RNGMNOXGNASE"/>
</dbReference>
<evidence type="ECO:0000256" key="4">
    <source>
        <dbReference type="ARBA" id="ARBA00023002"/>
    </source>
</evidence>
<dbReference type="PANTHER" id="PTHR47356:SF2">
    <property type="entry name" value="FAD-BINDING DOMAIN-CONTAINING PROTEIN-RELATED"/>
    <property type="match status" value="1"/>
</dbReference>
<dbReference type="InterPro" id="IPR002938">
    <property type="entry name" value="FAD-bd"/>
</dbReference>
<evidence type="ECO:0000256" key="3">
    <source>
        <dbReference type="ARBA" id="ARBA00022827"/>
    </source>
</evidence>
<name>A0A9P3H8Y9_9FUNG</name>
<organism evidence="6 7">
    <name type="scientific">Entomortierella parvispora</name>
    <dbReference type="NCBI Taxonomy" id="205924"/>
    <lineage>
        <taxon>Eukaryota</taxon>
        <taxon>Fungi</taxon>
        <taxon>Fungi incertae sedis</taxon>
        <taxon>Mucoromycota</taxon>
        <taxon>Mortierellomycotina</taxon>
        <taxon>Mortierellomycetes</taxon>
        <taxon>Mortierellales</taxon>
        <taxon>Mortierellaceae</taxon>
        <taxon>Entomortierella</taxon>
    </lineage>
</organism>
<protein>
    <recommendedName>
        <fullName evidence="5">FAD-binding domain-containing protein</fullName>
    </recommendedName>
</protein>
<evidence type="ECO:0000313" key="7">
    <source>
        <dbReference type="Proteomes" id="UP000827284"/>
    </source>
</evidence>
<dbReference type="EMBL" id="BQFW01000006">
    <property type="protein sequence ID" value="GJJ72013.1"/>
    <property type="molecule type" value="Genomic_DNA"/>
</dbReference>
<evidence type="ECO:0000256" key="1">
    <source>
        <dbReference type="ARBA" id="ARBA00007992"/>
    </source>
</evidence>
<reference evidence="6" key="1">
    <citation type="submission" date="2021-11" db="EMBL/GenBank/DDBJ databases">
        <authorList>
            <person name="Herlambang A."/>
            <person name="Guo Y."/>
            <person name="Takashima Y."/>
            <person name="Nishizawa T."/>
        </authorList>
    </citation>
    <scope>NUCLEOTIDE SEQUENCE</scope>
    <source>
        <strain evidence="6">E1425</strain>
    </source>
</reference>
<keyword evidence="7" id="KW-1185">Reference proteome</keyword>